<evidence type="ECO:0000313" key="1">
    <source>
        <dbReference type="EMBL" id="CEK62338.1"/>
    </source>
</evidence>
<dbReference type="AlphaFoldDB" id="A0A0B6Z1F2"/>
<protein>
    <submittedName>
        <fullName evidence="1">Uncharacterized protein</fullName>
    </submittedName>
</protein>
<feature type="non-terminal residue" evidence="1">
    <location>
        <position position="1"/>
    </location>
</feature>
<reference evidence="1" key="1">
    <citation type="submission" date="2014-12" db="EMBL/GenBank/DDBJ databases">
        <title>Insight into the proteome of Arion vulgaris.</title>
        <authorList>
            <person name="Aradska J."/>
            <person name="Bulat T."/>
            <person name="Smidak R."/>
            <person name="Sarate P."/>
            <person name="Gangsoo J."/>
            <person name="Sialana F."/>
            <person name="Bilban M."/>
            <person name="Lubec G."/>
        </authorList>
    </citation>
    <scope>NUCLEOTIDE SEQUENCE</scope>
    <source>
        <tissue evidence="1">Skin</tissue>
    </source>
</reference>
<feature type="non-terminal residue" evidence="1">
    <location>
        <position position="144"/>
    </location>
</feature>
<accession>A0A0B6Z1F2</accession>
<name>A0A0B6Z1F2_9EUPU</name>
<proteinExistence type="predicted"/>
<sequence length="144" mass="15641">EISDGGYSCTHSESGCKQELEVLNSTCTNNIPFVRESVSEICKCDTINTVSYETNNLLCQIHQKLSPINSDSYKSNHLSEAKVLSNSNDSSYKSLVQGISSTSPAVDCMGMSELYIYVPDSTSPCSVTSGKVLNFQMEQSCLAN</sequence>
<dbReference type="EMBL" id="HACG01015473">
    <property type="protein sequence ID" value="CEK62338.1"/>
    <property type="molecule type" value="Transcribed_RNA"/>
</dbReference>
<gene>
    <name evidence="1" type="primary">ORF44898</name>
</gene>
<organism evidence="1">
    <name type="scientific">Arion vulgaris</name>
    <dbReference type="NCBI Taxonomy" id="1028688"/>
    <lineage>
        <taxon>Eukaryota</taxon>
        <taxon>Metazoa</taxon>
        <taxon>Spiralia</taxon>
        <taxon>Lophotrochozoa</taxon>
        <taxon>Mollusca</taxon>
        <taxon>Gastropoda</taxon>
        <taxon>Heterobranchia</taxon>
        <taxon>Euthyneura</taxon>
        <taxon>Panpulmonata</taxon>
        <taxon>Eupulmonata</taxon>
        <taxon>Stylommatophora</taxon>
        <taxon>Helicina</taxon>
        <taxon>Arionoidea</taxon>
        <taxon>Arionidae</taxon>
        <taxon>Arion</taxon>
    </lineage>
</organism>